<keyword evidence="1" id="KW-0812">Transmembrane</keyword>
<dbReference type="Proteomes" id="UP000253759">
    <property type="component" value="Unassembled WGS sequence"/>
</dbReference>
<dbReference type="EMBL" id="QQNH01000012">
    <property type="protein sequence ID" value="RDE08765.1"/>
    <property type="molecule type" value="Genomic_DNA"/>
</dbReference>
<evidence type="ECO:0000313" key="3">
    <source>
        <dbReference type="Proteomes" id="UP000253759"/>
    </source>
</evidence>
<keyword evidence="1" id="KW-0472">Membrane</keyword>
<dbReference type="OrthoDB" id="9959276at2"/>
<proteinExistence type="predicted"/>
<gene>
    <name evidence="2" type="ORF">DVH29_10005</name>
</gene>
<accession>A0A369W4G9</accession>
<reference evidence="3" key="1">
    <citation type="submission" date="2018-07" db="EMBL/GenBank/DDBJ databases">
        <authorList>
            <person name="Liu B.-T."/>
            <person name="Du Z."/>
        </authorList>
    </citation>
    <scope>NUCLEOTIDE SEQUENCE [LARGE SCALE GENOMIC DNA]</scope>
    <source>
        <strain evidence="3">XYN52</strain>
    </source>
</reference>
<sequence length="71" mass="7380">MKSYVKLASGLMFSGMGAIALERMAANGLARNAMHLPEGMGWLLSGFILIPFALIAAGVLVYIAGAILGLK</sequence>
<keyword evidence="1" id="KW-1133">Transmembrane helix</keyword>
<dbReference type="RefSeq" id="WP_114646031.1">
    <property type="nucleotide sequence ID" value="NZ_QQNH01000012.1"/>
</dbReference>
<keyword evidence="3" id="KW-1185">Reference proteome</keyword>
<comment type="caution">
    <text evidence="2">The sequence shown here is derived from an EMBL/GenBank/DDBJ whole genome shotgun (WGS) entry which is preliminary data.</text>
</comment>
<dbReference type="AlphaFoldDB" id="A0A369W4G9"/>
<organism evidence="2 3">
    <name type="scientific">Pelagibacterium lacus</name>
    <dbReference type="NCBI Taxonomy" id="2282655"/>
    <lineage>
        <taxon>Bacteria</taxon>
        <taxon>Pseudomonadati</taxon>
        <taxon>Pseudomonadota</taxon>
        <taxon>Alphaproteobacteria</taxon>
        <taxon>Hyphomicrobiales</taxon>
        <taxon>Devosiaceae</taxon>
        <taxon>Pelagibacterium</taxon>
    </lineage>
</organism>
<feature type="transmembrane region" description="Helical" evidence="1">
    <location>
        <begin position="44"/>
        <end position="70"/>
    </location>
</feature>
<name>A0A369W4G9_9HYPH</name>
<evidence type="ECO:0000313" key="2">
    <source>
        <dbReference type="EMBL" id="RDE08765.1"/>
    </source>
</evidence>
<evidence type="ECO:0000256" key="1">
    <source>
        <dbReference type="SAM" id="Phobius"/>
    </source>
</evidence>
<protein>
    <submittedName>
        <fullName evidence="2">Uncharacterized protein</fullName>
    </submittedName>
</protein>